<evidence type="ECO:0000256" key="2">
    <source>
        <dbReference type="ARBA" id="ARBA00022448"/>
    </source>
</evidence>
<evidence type="ECO:0000256" key="4">
    <source>
        <dbReference type="ARBA" id="ARBA00022840"/>
    </source>
</evidence>
<dbReference type="Gene3D" id="3.40.50.300">
    <property type="entry name" value="P-loop containing nucleotide triphosphate hydrolases"/>
    <property type="match status" value="1"/>
</dbReference>
<dbReference type="CDD" id="cd03230">
    <property type="entry name" value="ABC_DR_subfamily_A"/>
    <property type="match status" value="1"/>
</dbReference>
<keyword evidence="3" id="KW-0547">Nucleotide-binding</keyword>
<dbReference type="RefSeq" id="WP_343971873.1">
    <property type="nucleotide sequence ID" value="NZ_BAAAJG010000003.1"/>
</dbReference>
<dbReference type="InterPro" id="IPR027417">
    <property type="entry name" value="P-loop_NTPase"/>
</dbReference>
<keyword evidence="5" id="KW-0046">Antibiotic resistance</keyword>
<dbReference type="InterPro" id="IPR017871">
    <property type="entry name" value="ABC_transporter-like_CS"/>
</dbReference>
<dbReference type="Proteomes" id="UP001597145">
    <property type="component" value="Unassembled WGS sequence"/>
</dbReference>
<feature type="region of interest" description="Disordered" evidence="6">
    <location>
        <begin position="297"/>
        <end position="318"/>
    </location>
</feature>
<dbReference type="PANTHER" id="PTHR42711:SF17">
    <property type="entry name" value="ABC TRANSPORTER ATP-BINDING PROTEIN"/>
    <property type="match status" value="1"/>
</dbReference>
<protein>
    <submittedName>
        <fullName evidence="8">ABC transporter ATP-binding protein</fullName>
    </submittedName>
</protein>
<evidence type="ECO:0000256" key="3">
    <source>
        <dbReference type="ARBA" id="ARBA00022741"/>
    </source>
</evidence>
<comment type="subcellular location">
    <subcellularLocation>
        <location evidence="1">Cell membrane</location>
        <topology evidence="1">Peripheral membrane protein</topology>
    </subcellularLocation>
</comment>
<evidence type="ECO:0000313" key="8">
    <source>
        <dbReference type="EMBL" id="MFD1527935.1"/>
    </source>
</evidence>
<evidence type="ECO:0000259" key="7">
    <source>
        <dbReference type="PROSITE" id="PS50893"/>
    </source>
</evidence>
<keyword evidence="4 8" id="KW-0067">ATP-binding</keyword>
<dbReference type="PROSITE" id="PS00211">
    <property type="entry name" value="ABC_TRANSPORTER_1"/>
    <property type="match status" value="1"/>
</dbReference>
<feature type="compositionally biased region" description="Basic and acidic residues" evidence="6">
    <location>
        <begin position="298"/>
        <end position="318"/>
    </location>
</feature>
<evidence type="ECO:0000256" key="5">
    <source>
        <dbReference type="ARBA" id="ARBA00023251"/>
    </source>
</evidence>
<dbReference type="SMART" id="SM00382">
    <property type="entry name" value="AAA"/>
    <property type="match status" value="1"/>
</dbReference>
<dbReference type="InterPro" id="IPR003593">
    <property type="entry name" value="AAA+_ATPase"/>
</dbReference>
<gene>
    <name evidence="8" type="ORF">ACFSCY_00600</name>
</gene>
<dbReference type="InterPro" id="IPR003439">
    <property type="entry name" value="ABC_transporter-like_ATP-bd"/>
</dbReference>
<dbReference type="InterPro" id="IPR050763">
    <property type="entry name" value="ABC_transporter_ATP-binding"/>
</dbReference>
<dbReference type="EMBL" id="JBHUCP010000001">
    <property type="protein sequence ID" value="MFD1527935.1"/>
    <property type="molecule type" value="Genomic_DNA"/>
</dbReference>
<keyword evidence="2" id="KW-0813">Transport</keyword>
<evidence type="ECO:0000256" key="6">
    <source>
        <dbReference type="SAM" id="MobiDB-lite"/>
    </source>
</evidence>
<proteinExistence type="predicted"/>
<dbReference type="PROSITE" id="PS50893">
    <property type="entry name" value="ABC_TRANSPORTER_2"/>
    <property type="match status" value="1"/>
</dbReference>
<feature type="domain" description="ABC transporter" evidence="7">
    <location>
        <begin position="8"/>
        <end position="232"/>
    </location>
</feature>
<evidence type="ECO:0000256" key="1">
    <source>
        <dbReference type="ARBA" id="ARBA00004202"/>
    </source>
</evidence>
<sequence length="318" mass="33322">MTEVTEVLEIDGVRHRYGAVTALAGVDLTVRAGECVALLGPNGAGKTTLVGLATGLLAAQDGDVRVCGQDPRRAATRRHLGVVQQSMGFPSTLTVAELVQGAAVRAGRRRGAAGPVLTEVGIADLARRRAGKLSGGQQQRVALAMALVGQPDLLLLDEPTVGLDIAARQAFWRTIGTRRDAGAAVLLTTHVVEEAAAVADQVVVLHRGRVVAADTPAGLVACLPDRTITARTTLDDITVRALPGVATATRDGDRVRVATTEPERVLRDWLALDDRLADLRVEGAGLEQALLALTGETNPDHADHADHTDHADHMEVPA</sequence>
<comment type="caution">
    <text evidence="8">The sequence shown here is derived from an EMBL/GenBank/DDBJ whole genome shotgun (WGS) entry which is preliminary data.</text>
</comment>
<name>A0ABW4FB12_9PSEU</name>
<reference evidence="9" key="1">
    <citation type="journal article" date="2019" name="Int. J. Syst. Evol. Microbiol.">
        <title>The Global Catalogue of Microorganisms (GCM) 10K type strain sequencing project: providing services to taxonomists for standard genome sequencing and annotation.</title>
        <authorList>
            <consortium name="The Broad Institute Genomics Platform"/>
            <consortium name="The Broad Institute Genome Sequencing Center for Infectious Disease"/>
            <person name="Wu L."/>
            <person name="Ma J."/>
        </authorList>
    </citation>
    <scope>NUCLEOTIDE SEQUENCE [LARGE SCALE GENOMIC DNA]</scope>
    <source>
        <strain evidence="9">JCM 12165</strain>
    </source>
</reference>
<accession>A0ABW4FB12</accession>
<organism evidence="8 9">
    <name type="scientific">Pseudonocardia aurantiaca</name>
    <dbReference type="NCBI Taxonomy" id="75290"/>
    <lineage>
        <taxon>Bacteria</taxon>
        <taxon>Bacillati</taxon>
        <taxon>Actinomycetota</taxon>
        <taxon>Actinomycetes</taxon>
        <taxon>Pseudonocardiales</taxon>
        <taxon>Pseudonocardiaceae</taxon>
        <taxon>Pseudonocardia</taxon>
    </lineage>
</organism>
<keyword evidence="9" id="KW-1185">Reference proteome</keyword>
<dbReference type="Pfam" id="PF00005">
    <property type="entry name" value="ABC_tran"/>
    <property type="match status" value="1"/>
</dbReference>
<dbReference type="PANTHER" id="PTHR42711">
    <property type="entry name" value="ABC TRANSPORTER ATP-BINDING PROTEIN"/>
    <property type="match status" value="1"/>
</dbReference>
<evidence type="ECO:0000313" key="9">
    <source>
        <dbReference type="Proteomes" id="UP001597145"/>
    </source>
</evidence>
<dbReference type="SUPFAM" id="SSF52540">
    <property type="entry name" value="P-loop containing nucleoside triphosphate hydrolases"/>
    <property type="match status" value="1"/>
</dbReference>
<dbReference type="GO" id="GO:0005524">
    <property type="term" value="F:ATP binding"/>
    <property type="evidence" value="ECO:0007669"/>
    <property type="project" value="UniProtKB-KW"/>
</dbReference>